<comment type="caution">
    <text evidence="2">The sequence shown here is derived from an EMBL/GenBank/DDBJ whole genome shotgun (WGS) entry which is preliminary data.</text>
</comment>
<sequence>MGFGMSVSRAELAGIRAGFAEFTRVAMPSHRREMHSRDRFGDEDESGTAQEEHDRAETPQVGAVLRG</sequence>
<evidence type="ECO:0000313" key="3">
    <source>
        <dbReference type="Proteomes" id="UP000807309"/>
    </source>
</evidence>
<organism evidence="2 3">
    <name type="scientific">Nocardia abscessus</name>
    <dbReference type="NCBI Taxonomy" id="120957"/>
    <lineage>
        <taxon>Bacteria</taxon>
        <taxon>Bacillati</taxon>
        <taxon>Actinomycetota</taxon>
        <taxon>Actinomycetes</taxon>
        <taxon>Mycobacteriales</taxon>
        <taxon>Nocardiaceae</taxon>
        <taxon>Nocardia</taxon>
    </lineage>
</organism>
<dbReference type="Proteomes" id="UP000807309">
    <property type="component" value="Unassembled WGS sequence"/>
</dbReference>
<proteinExistence type="predicted"/>
<keyword evidence="3" id="KW-1185">Reference proteome</keyword>
<protein>
    <submittedName>
        <fullName evidence="2">Uncharacterized protein</fullName>
    </submittedName>
</protein>
<name>A0ABS0CCM1_9NOCA</name>
<feature type="region of interest" description="Disordered" evidence="1">
    <location>
        <begin position="29"/>
        <end position="67"/>
    </location>
</feature>
<evidence type="ECO:0000256" key="1">
    <source>
        <dbReference type="SAM" id="MobiDB-lite"/>
    </source>
</evidence>
<dbReference type="EMBL" id="JADLRE010000009">
    <property type="protein sequence ID" value="MBF6226153.1"/>
    <property type="molecule type" value="Genomic_DNA"/>
</dbReference>
<accession>A0ABS0CCM1</accession>
<gene>
    <name evidence="2" type="ORF">IU470_13725</name>
</gene>
<evidence type="ECO:0000313" key="2">
    <source>
        <dbReference type="EMBL" id="MBF6226153.1"/>
    </source>
</evidence>
<reference evidence="2 3" key="1">
    <citation type="submission" date="2020-10" db="EMBL/GenBank/DDBJ databases">
        <title>Identification of Nocardia species via Next-generation sequencing and recognition of intraspecies genetic diversity.</title>
        <authorList>
            <person name="Li P."/>
            <person name="Li P."/>
            <person name="Lu B."/>
        </authorList>
    </citation>
    <scope>NUCLEOTIDE SEQUENCE [LARGE SCALE GENOMIC DNA]</scope>
    <source>
        <strain evidence="2 3">N-11</strain>
    </source>
</reference>
<dbReference type="RefSeq" id="WP_195033309.1">
    <property type="nucleotide sequence ID" value="NZ_JADLRE010000009.1"/>
</dbReference>